<dbReference type="PANTHER" id="PTHR11915">
    <property type="entry name" value="SPECTRIN/FILAMIN RELATED CYTOSKELETAL PROTEIN"/>
    <property type="match status" value="1"/>
</dbReference>
<dbReference type="SUPFAM" id="SSF46966">
    <property type="entry name" value="Spectrin repeat"/>
    <property type="match status" value="1"/>
</dbReference>
<keyword evidence="6" id="KW-0677">Repeat</keyword>
<comment type="caution">
    <text evidence="9">The sequence shown here is derived from an EMBL/GenBank/DDBJ whole genome shotgun (WGS) entry which is preliminary data.</text>
</comment>
<feature type="non-terminal residue" evidence="9">
    <location>
        <position position="1"/>
    </location>
</feature>
<keyword evidence="8" id="KW-0206">Cytoskeleton</keyword>
<dbReference type="GO" id="GO:0005737">
    <property type="term" value="C:cytoplasm"/>
    <property type="evidence" value="ECO:0007669"/>
    <property type="project" value="UniProtKB-ARBA"/>
</dbReference>
<dbReference type="InterPro" id="IPR002017">
    <property type="entry name" value="Spectrin_repeat"/>
</dbReference>
<dbReference type="AlphaFoldDB" id="A0A820ZS04"/>
<evidence type="ECO:0000256" key="8">
    <source>
        <dbReference type="ARBA" id="ARBA00023212"/>
    </source>
</evidence>
<dbReference type="GO" id="GO:0005856">
    <property type="term" value="C:cytoskeleton"/>
    <property type="evidence" value="ECO:0007669"/>
    <property type="project" value="UniProtKB-SubCell"/>
</dbReference>
<keyword evidence="7" id="KW-0009">Actin-binding</keyword>
<dbReference type="FunFam" id="1.20.58.60:FF:000020">
    <property type="entry name" value="Spectrin alpha chain, non-erythrocytic 1"/>
    <property type="match status" value="1"/>
</dbReference>
<feature type="non-terminal residue" evidence="9">
    <location>
        <position position="110"/>
    </location>
</feature>
<evidence type="ECO:0000256" key="6">
    <source>
        <dbReference type="ARBA" id="ARBA00022737"/>
    </source>
</evidence>
<dbReference type="Proteomes" id="UP000663866">
    <property type="component" value="Unassembled WGS sequence"/>
</dbReference>
<dbReference type="SMART" id="SM00150">
    <property type="entry name" value="SPEC"/>
    <property type="match status" value="1"/>
</dbReference>
<evidence type="ECO:0000256" key="3">
    <source>
        <dbReference type="ARBA" id="ARBA00022467"/>
    </source>
</evidence>
<evidence type="ECO:0000313" key="9">
    <source>
        <dbReference type="EMBL" id="CAF4570030.1"/>
    </source>
</evidence>
<protein>
    <recommendedName>
        <fullName evidence="12">Spectrin alpha chain-like protein</fullName>
    </recommendedName>
</protein>
<accession>A0A820ZS04</accession>
<dbReference type="EMBL" id="CAJOBG010065168">
    <property type="protein sequence ID" value="CAF4570238.1"/>
    <property type="molecule type" value="Genomic_DNA"/>
</dbReference>
<dbReference type="GO" id="GO:0003779">
    <property type="term" value="F:actin binding"/>
    <property type="evidence" value="ECO:0007669"/>
    <property type="project" value="UniProtKB-KW"/>
</dbReference>
<organism evidence="9 11">
    <name type="scientific">Rotaria magnacalcarata</name>
    <dbReference type="NCBI Taxonomy" id="392030"/>
    <lineage>
        <taxon>Eukaryota</taxon>
        <taxon>Metazoa</taxon>
        <taxon>Spiralia</taxon>
        <taxon>Gnathifera</taxon>
        <taxon>Rotifera</taxon>
        <taxon>Eurotatoria</taxon>
        <taxon>Bdelloidea</taxon>
        <taxon>Philodinida</taxon>
        <taxon>Philodinidae</taxon>
        <taxon>Rotaria</taxon>
    </lineage>
</organism>
<keyword evidence="11" id="KW-1185">Reference proteome</keyword>
<keyword evidence="4" id="KW-0963">Cytoplasm</keyword>
<comment type="subcellular location">
    <subcellularLocation>
        <location evidence="1">Cytoplasm</location>
        <location evidence="1">Cytoskeleton</location>
    </subcellularLocation>
</comment>
<dbReference type="EMBL" id="CAJOBG010065131">
    <property type="protein sequence ID" value="CAF4570030.1"/>
    <property type="molecule type" value="Genomic_DNA"/>
</dbReference>
<evidence type="ECO:0000256" key="7">
    <source>
        <dbReference type="ARBA" id="ARBA00023203"/>
    </source>
</evidence>
<keyword evidence="3" id="KW-0117">Actin capping</keyword>
<dbReference type="InterPro" id="IPR018159">
    <property type="entry name" value="Spectrin/alpha-actinin"/>
</dbReference>
<reference evidence="9" key="1">
    <citation type="submission" date="2021-02" db="EMBL/GenBank/DDBJ databases">
        <authorList>
            <person name="Nowell W R."/>
        </authorList>
    </citation>
    <scope>NUCLEOTIDE SEQUENCE</scope>
</reference>
<sequence length="110" mass="12923">EFQRLLHNIEVEEAWIREKEPSIMSTNRGRDLIGVQNLLRKHQALMGELQNHESQIRTVCNEGEDMINQGHFSSAEIKKHIVNLQTKWQNLKEVSIQRKHDLEDSLQAQQ</sequence>
<evidence type="ECO:0000256" key="4">
    <source>
        <dbReference type="ARBA" id="ARBA00022490"/>
    </source>
</evidence>
<dbReference type="Pfam" id="PF00435">
    <property type="entry name" value="Spectrin"/>
    <property type="match status" value="1"/>
</dbReference>
<gene>
    <name evidence="9" type="ORF">OVN521_LOCUS44005</name>
    <name evidence="10" type="ORF">OVN521_LOCUS44016</name>
</gene>
<evidence type="ECO:0000256" key="2">
    <source>
        <dbReference type="ARBA" id="ARBA00006826"/>
    </source>
</evidence>
<evidence type="ECO:0008006" key="12">
    <source>
        <dbReference type="Google" id="ProtNLM"/>
    </source>
</evidence>
<name>A0A820ZS04_9BILA</name>
<evidence type="ECO:0000256" key="1">
    <source>
        <dbReference type="ARBA" id="ARBA00004245"/>
    </source>
</evidence>
<evidence type="ECO:0000256" key="5">
    <source>
        <dbReference type="ARBA" id="ARBA00022553"/>
    </source>
</evidence>
<keyword evidence="5" id="KW-0597">Phosphoprotein</keyword>
<evidence type="ECO:0000313" key="11">
    <source>
        <dbReference type="Proteomes" id="UP000663866"/>
    </source>
</evidence>
<dbReference type="Gene3D" id="1.20.58.60">
    <property type="match status" value="1"/>
</dbReference>
<dbReference type="CDD" id="cd00176">
    <property type="entry name" value="SPEC"/>
    <property type="match status" value="1"/>
</dbReference>
<comment type="similarity">
    <text evidence="2">Belongs to the spectrin family.</text>
</comment>
<proteinExistence type="inferred from homology"/>
<dbReference type="GO" id="GO:0051693">
    <property type="term" value="P:actin filament capping"/>
    <property type="evidence" value="ECO:0007669"/>
    <property type="project" value="UniProtKB-KW"/>
</dbReference>
<evidence type="ECO:0000313" key="10">
    <source>
        <dbReference type="EMBL" id="CAF4570238.1"/>
    </source>
</evidence>